<keyword evidence="2" id="KW-1185">Reference proteome</keyword>
<dbReference type="Proteomes" id="UP000545037">
    <property type="component" value="Unassembled WGS sequence"/>
</dbReference>
<dbReference type="RefSeq" id="WP_183214375.1">
    <property type="nucleotide sequence ID" value="NZ_JACHOR010000005.1"/>
</dbReference>
<evidence type="ECO:0000313" key="1">
    <source>
        <dbReference type="EMBL" id="MBB5747401.1"/>
    </source>
</evidence>
<proteinExistence type="predicted"/>
<protein>
    <submittedName>
        <fullName evidence="1">Plasmid maintenance system antidote protein VapI</fullName>
    </submittedName>
</protein>
<evidence type="ECO:0000313" key="2">
    <source>
        <dbReference type="Proteomes" id="UP000545037"/>
    </source>
</evidence>
<comment type="caution">
    <text evidence="1">The sequence shown here is derived from an EMBL/GenBank/DDBJ whole genome shotgun (WGS) entry which is preliminary data.</text>
</comment>
<reference evidence="1 2" key="1">
    <citation type="submission" date="2020-08" db="EMBL/GenBank/DDBJ databases">
        <title>Genomic Encyclopedia of Type Strains, Phase IV (KMG-IV): sequencing the most valuable type-strain genomes for metagenomic binning, comparative biology and taxonomic classification.</title>
        <authorList>
            <person name="Goeker M."/>
        </authorList>
    </citation>
    <scope>NUCLEOTIDE SEQUENCE [LARGE SCALE GENOMIC DNA]</scope>
    <source>
        <strain evidence="1 2">DSM 4737</strain>
    </source>
</reference>
<organism evidence="1 2">
    <name type="scientific">Brevundimonas variabilis</name>
    <dbReference type="NCBI Taxonomy" id="74312"/>
    <lineage>
        <taxon>Bacteria</taxon>
        <taxon>Pseudomonadati</taxon>
        <taxon>Pseudomonadota</taxon>
        <taxon>Alphaproteobacteria</taxon>
        <taxon>Caulobacterales</taxon>
        <taxon>Caulobacteraceae</taxon>
        <taxon>Brevundimonas</taxon>
    </lineage>
</organism>
<accession>A0A7W9FFE8</accession>
<dbReference type="AlphaFoldDB" id="A0A7W9FFE8"/>
<gene>
    <name evidence="1" type="ORF">GGR13_003022</name>
</gene>
<sequence>MNDRTRPLAEALTSTDPRIRALVMEIEALEPGTIERLAAALRIQKIATPRPN</sequence>
<dbReference type="EMBL" id="JACHOR010000005">
    <property type="protein sequence ID" value="MBB5747401.1"/>
    <property type="molecule type" value="Genomic_DNA"/>
</dbReference>
<name>A0A7W9FFE8_9CAUL</name>